<dbReference type="Gene3D" id="2.130.10.10">
    <property type="entry name" value="YVTN repeat-like/Quinoprotein amine dehydrogenase"/>
    <property type="match status" value="3"/>
</dbReference>
<dbReference type="Pfam" id="PF18962">
    <property type="entry name" value="Por_Secre_tail"/>
    <property type="match status" value="1"/>
</dbReference>
<dbReference type="InterPro" id="IPR045829">
    <property type="entry name" value="PKD_6"/>
</dbReference>
<dbReference type="InterPro" id="IPR036278">
    <property type="entry name" value="Sialidase_sf"/>
</dbReference>
<keyword evidence="1" id="KW-0602">Photosynthesis</keyword>
<dbReference type="EMBL" id="JAKZGP010000045">
    <property type="protein sequence ID" value="MCH7410712.1"/>
    <property type="molecule type" value="Genomic_DNA"/>
</dbReference>
<gene>
    <name evidence="6" type="ORF">MM239_14990</name>
</gene>
<evidence type="ECO:0000259" key="3">
    <source>
        <dbReference type="Pfam" id="PF14870"/>
    </source>
</evidence>
<dbReference type="Pfam" id="PF14870">
    <property type="entry name" value="PSII_BNR"/>
    <property type="match status" value="3"/>
</dbReference>
<evidence type="ECO:0000256" key="1">
    <source>
        <dbReference type="ARBA" id="ARBA00022531"/>
    </source>
</evidence>
<evidence type="ECO:0000259" key="5">
    <source>
        <dbReference type="Pfam" id="PF19408"/>
    </source>
</evidence>
<feature type="domain" description="Secretion system C-terminal sorting" evidence="4">
    <location>
        <begin position="864"/>
        <end position="935"/>
    </location>
</feature>
<dbReference type="SUPFAM" id="SSF50939">
    <property type="entry name" value="Sialidases"/>
    <property type="match status" value="1"/>
</dbReference>
<feature type="domain" description="Photosynthesis system II assembly factor Ycf48/Hcf136-like" evidence="3">
    <location>
        <begin position="111"/>
        <end position="177"/>
    </location>
</feature>
<dbReference type="NCBIfam" id="TIGR04183">
    <property type="entry name" value="Por_Secre_tail"/>
    <property type="match status" value="1"/>
</dbReference>
<evidence type="ECO:0000313" key="7">
    <source>
        <dbReference type="Proteomes" id="UP001165489"/>
    </source>
</evidence>
<sequence length="936" mass="101180">MAKVLLLTICLLSVTYSLQSQTWRRVGGWGNEFTGITWVNDEVGFVSGDRIILKTVDGGLSWIEQEAPDDVIMYGVDFFNQNIGLMVGENGIVYKTTNAGSTWTRIKINTSTTLKKVKFVNQNRAFAVGDNGQLYRSTNAGDSWARQDVGTTANLSSIYFATLDTGYISLQDGRILRTSNQGNNWTFLNTQNTQPLNDVYFTNASNGYAVGNRGTILKTTNAGTSWTVINSGTERDLLAVYFNKTNTNLGVVVGQSATLLRTTNAGLTFDGINVSNTQTYRDISFRGNSNMVFAIGTSGHMLASTNSGGSWTLRLSGNNADYVAAQFRTENLGYFVGPEGKIFSTSNGGNSIVDRSRPLSIDFRNLYFITNALGFVVGDQGTVLRTSNSGGNWSSLNTNTTTNLRGLYFANNNLGYVVGEGGFISKTENNGVNWQEVEASNTIVNLNQIVFFENSIGIVVGEGGHISRTEDGQTWTAITSPSTTDLVDLTKLDENSAIAIGKQGTIIKTEDQGLTWKIIQTSFQVDFTGVDFLDESVGFVTGAKGLILKTMDSGETWVQNATGTFQNFTDVSFGSLSIGYAVGDQGTLFQYSCAVPDTPTLIFGESNICISQQIYTVQNTNVLGETFEWRVDGGTILEGQGTNRIVVNWDIPGRNAVLVRGQNSCGNGGTRGLEVLVSVQPQLLPEISGEGAVCLGSIISYEVPNIPGTDYVWVASGGLIREGQGTSKVNVEWTSTGDRSIQVSPRNPCGNASATIKPISVQSPPEQPEEIIGSEFVGLVEEEYEVALTQGVNYTWAISNSGGTIISGQGTHQVRVRWQREGDFNLTATPMNACNTGTAATLKVNVNLITNISEEKAQNIAIKIYPNPSKGDIKISTSGLGTIRGISLINSLGQVIKDLSPNEGDFDFAVKDLPRGVYTITIKTRDKEYFRKLIIQ</sequence>
<protein>
    <submittedName>
        <fullName evidence="6">YCF48-related protein</fullName>
    </submittedName>
</protein>
<dbReference type="InterPro" id="IPR015943">
    <property type="entry name" value="WD40/YVTN_repeat-like_dom_sf"/>
</dbReference>
<proteinExistence type="predicted"/>
<reference evidence="6" key="1">
    <citation type="submission" date="2022-03" db="EMBL/GenBank/DDBJ databases">
        <title>De novo assembled genomes of Belliella spp. (Cyclobacteriaceae) strains.</title>
        <authorList>
            <person name="Szabo A."/>
            <person name="Korponai K."/>
            <person name="Felfoldi T."/>
        </authorList>
    </citation>
    <scope>NUCLEOTIDE SEQUENCE</scope>
    <source>
        <strain evidence="6">DSM 111904</strain>
    </source>
</reference>
<evidence type="ECO:0000313" key="6">
    <source>
        <dbReference type="EMBL" id="MCH7410712.1"/>
    </source>
</evidence>
<dbReference type="RefSeq" id="WP_241349074.1">
    <property type="nucleotide sequence ID" value="NZ_JAKZGP010000045.1"/>
</dbReference>
<keyword evidence="7" id="KW-1185">Reference proteome</keyword>
<feature type="domain" description="Photosynthesis system II assembly factor Ycf48/Hcf136-like" evidence="3">
    <location>
        <begin position="182"/>
        <end position="276"/>
    </location>
</feature>
<keyword evidence="2" id="KW-0604">Photosystem II</keyword>
<evidence type="ECO:0000256" key="2">
    <source>
        <dbReference type="ARBA" id="ARBA00023276"/>
    </source>
</evidence>
<feature type="domain" description="PKD-like" evidence="5">
    <location>
        <begin position="765"/>
        <end position="844"/>
    </location>
</feature>
<feature type="domain" description="PKD-like" evidence="5">
    <location>
        <begin position="684"/>
        <end position="755"/>
    </location>
</feature>
<feature type="domain" description="Photosynthesis system II assembly factor Ycf48/Hcf136-like" evidence="3">
    <location>
        <begin position="31"/>
        <end position="110"/>
    </location>
</feature>
<feature type="domain" description="PKD-like" evidence="5">
    <location>
        <begin position="596"/>
        <end position="675"/>
    </location>
</feature>
<dbReference type="InterPro" id="IPR028203">
    <property type="entry name" value="PSII_CF48-like_dom"/>
</dbReference>
<accession>A0ABS9V2Q7</accession>
<organism evidence="6 7">
    <name type="scientific">Belliella filtrata</name>
    <dbReference type="NCBI Taxonomy" id="2923435"/>
    <lineage>
        <taxon>Bacteria</taxon>
        <taxon>Pseudomonadati</taxon>
        <taxon>Bacteroidota</taxon>
        <taxon>Cytophagia</taxon>
        <taxon>Cytophagales</taxon>
        <taxon>Cyclobacteriaceae</taxon>
        <taxon>Belliella</taxon>
    </lineage>
</organism>
<dbReference type="Pfam" id="PF19408">
    <property type="entry name" value="PKD_6"/>
    <property type="match status" value="3"/>
</dbReference>
<dbReference type="PANTHER" id="PTHR47199:SF2">
    <property type="entry name" value="PHOTOSYSTEM II STABILITY_ASSEMBLY FACTOR HCF136, CHLOROPLASTIC"/>
    <property type="match status" value="1"/>
</dbReference>
<dbReference type="PANTHER" id="PTHR47199">
    <property type="entry name" value="PHOTOSYSTEM II STABILITY/ASSEMBLY FACTOR HCF136, CHLOROPLASTIC"/>
    <property type="match status" value="1"/>
</dbReference>
<name>A0ABS9V2Q7_9BACT</name>
<dbReference type="Proteomes" id="UP001165489">
    <property type="component" value="Unassembled WGS sequence"/>
</dbReference>
<comment type="caution">
    <text evidence="6">The sequence shown here is derived from an EMBL/GenBank/DDBJ whole genome shotgun (WGS) entry which is preliminary data.</text>
</comment>
<dbReference type="SUPFAM" id="SSF110296">
    <property type="entry name" value="Oligoxyloglucan reducing end-specific cellobiohydrolase"/>
    <property type="match status" value="2"/>
</dbReference>
<evidence type="ECO:0000259" key="4">
    <source>
        <dbReference type="Pfam" id="PF18962"/>
    </source>
</evidence>
<dbReference type="InterPro" id="IPR026444">
    <property type="entry name" value="Secre_tail"/>
</dbReference>